<feature type="transmembrane region" description="Helical" evidence="7">
    <location>
        <begin position="69"/>
        <end position="88"/>
    </location>
</feature>
<feature type="transmembrane region" description="Helical" evidence="7">
    <location>
        <begin position="164"/>
        <end position="181"/>
    </location>
</feature>
<dbReference type="PROSITE" id="PS50893">
    <property type="entry name" value="ABC_TRANSPORTER_2"/>
    <property type="match status" value="1"/>
</dbReference>
<dbReference type="SUPFAM" id="SSF52540">
    <property type="entry name" value="P-loop containing nucleoside triphosphate hydrolases"/>
    <property type="match status" value="1"/>
</dbReference>
<dbReference type="RefSeq" id="WP_050430632.1">
    <property type="nucleotide sequence ID" value="NZ_CP012159.1"/>
</dbReference>
<evidence type="ECO:0000313" key="11">
    <source>
        <dbReference type="Proteomes" id="UP000067626"/>
    </source>
</evidence>
<keyword evidence="3" id="KW-0547">Nucleotide-binding</keyword>
<proteinExistence type="predicted"/>
<sequence length="566" mass="61287">MAEHQPGSLSDNVASLWSLVRSGPGEGRRQVAIDLAIAAISDVIVLYSINEVIRVYRDGGFPTREMFLFGVAASASIISFARVLRVVSQSYNRVLSRMTLQILDKTRHVDLAQFEALGGASILARLTTDVDRVLGAGALLMGVLKSAGLVILAFLYFMMRSVEAAVFGFGALALLTAMTVHKGATLRKGFQRAEVVKAELLAIGAGLVRGIKQVKVHRGRREAILADVREHATKLSSEQAETFRRYYAEDALGFAFFFSLQAFIVIGFPILFSTDATTTGELVMTVWYISGAMGMVFKNQPELAAASAALARVRALESQLDASGATPATAATAATAAEPAIDDHLVEGFTSLGVHGLTYRYRTPGEVGAPRRGFQVGPLEATIPRGDIVFVTGNNGSGKSTFLKLLTGLYAPDAGTLSCDGHTLPRVAPEAYRNLFGVILSDFVVFERLYGMEDVDPARVTALLEEMEIAHKVSFAAGRFSTVELSTGQRKRLAMVVALLQDRPILVLDEWAADQDPAFRATFYRKLLPALKRKGKTVIAVTHDEQYFSVADRRLAFRDGKLVSEA</sequence>
<keyword evidence="6 7" id="KW-0472">Membrane</keyword>
<dbReference type="GO" id="GO:0140359">
    <property type="term" value="F:ABC-type transporter activity"/>
    <property type="evidence" value="ECO:0007669"/>
    <property type="project" value="InterPro"/>
</dbReference>
<evidence type="ECO:0000256" key="1">
    <source>
        <dbReference type="ARBA" id="ARBA00004651"/>
    </source>
</evidence>
<reference evidence="10 11" key="1">
    <citation type="submission" date="2015-07" db="EMBL/GenBank/DDBJ databases">
        <title>Genome analysis of myxobacterium Chondromyces crocatus Cm c5 reveals a high potential for natural compound synthesis and the genetic basis for the loss of fruiting body formation.</title>
        <authorList>
            <person name="Zaburannyi N."/>
            <person name="Bunk B."/>
            <person name="Maier J."/>
            <person name="Overmann J."/>
            <person name="Mueller R."/>
        </authorList>
    </citation>
    <scope>NUCLEOTIDE SEQUENCE [LARGE SCALE GENOMIC DNA]</scope>
    <source>
        <strain evidence="10 11">Cm c5</strain>
    </source>
</reference>
<dbReference type="GO" id="GO:0034040">
    <property type="term" value="F:ATPase-coupled lipid transmembrane transporter activity"/>
    <property type="evidence" value="ECO:0007669"/>
    <property type="project" value="TreeGrafter"/>
</dbReference>
<dbReference type="GO" id="GO:1904680">
    <property type="term" value="F:peptide transmembrane transporter activity"/>
    <property type="evidence" value="ECO:0007669"/>
    <property type="project" value="InterPro"/>
</dbReference>
<accession>A0A0K1EBY9</accession>
<evidence type="ECO:0000256" key="2">
    <source>
        <dbReference type="ARBA" id="ARBA00022692"/>
    </source>
</evidence>
<dbReference type="PANTHER" id="PTHR24221">
    <property type="entry name" value="ATP-BINDING CASSETTE SUB-FAMILY B"/>
    <property type="match status" value="1"/>
</dbReference>
<evidence type="ECO:0000256" key="4">
    <source>
        <dbReference type="ARBA" id="ARBA00022840"/>
    </source>
</evidence>
<dbReference type="AlphaFoldDB" id="A0A0K1EBY9"/>
<dbReference type="Gene3D" id="1.20.1560.10">
    <property type="entry name" value="ABC transporter type 1, transmembrane domain"/>
    <property type="match status" value="1"/>
</dbReference>
<dbReference type="NCBIfam" id="TIGR01194">
    <property type="entry name" value="cyc_pep_trnsptr"/>
    <property type="match status" value="1"/>
</dbReference>
<dbReference type="Gene3D" id="3.40.50.300">
    <property type="entry name" value="P-loop containing nucleotide triphosphate hydrolases"/>
    <property type="match status" value="1"/>
</dbReference>
<evidence type="ECO:0000256" key="6">
    <source>
        <dbReference type="ARBA" id="ARBA00023136"/>
    </source>
</evidence>
<evidence type="ECO:0000256" key="5">
    <source>
        <dbReference type="ARBA" id="ARBA00022989"/>
    </source>
</evidence>
<keyword evidence="4" id="KW-0067">ATP-binding</keyword>
<feature type="domain" description="ABC transmembrane type-1" evidence="9">
    <location>
        <begin position="68"/>
        <end position="296"/>
    </location>
</feature>
<dbReference type="InterPro" id="IPR003439">
    <property type="entry name" value="ABC_transporter-like_ATP-bd"/>
</dbReference>
<feature type="transmembrane region" description="Helical" evidence="7">
    <location>
        <begin position="133"/>
        <end position="158"/>
    </location>
</feature>
<dbReference type="GO" id="GO:0016887">
    <property type="term" value="F:ATP hydrolysis activity"/>
    <property type="evidence" value="ECO:0007669"/>
    <property type="project" value="InterPro"/>
</dbReference>
<dbReference type="Proteomes" id="UP000067626">
    <property type="component" value="Chromosome"/>
</dbReference>
<evidence type="ECO:0000259" key="9">
    <source>
        <dbReference type="PROSITE" id="PS50929"/>
    </source>
</evidence>
<dbReference type="InterPro" id="IPR011527">
    <property type="entry name" value="ABC1_TM_dom"/>
</dbReference>
<dbReference type="InterPro" id="IPR039421">
    <property type="entry name" value="Type_1_exporter"/>
</dbReference>
<dbReference type="EMBL" id="CP012159">
    <property type="protein sequence ID" value="AKT38406.1"/>
    <property type="molecule type" value="Genomic_DNA"/>
</dbReference>
<dbReference type="InterPro" id="IPR027417">
    <property type="entry name" value="P-loop_NTPase"/>
</dbReference>
<organism evidence="10 11">
    <name type="scientific">Chondromyces crocatus</name>
    <dbReference type="NCBI Taxonomy" id="52"/>
    <lineage>
        <taxon>Bacteria</taxon>
        <taxon>Pseudomonadati</taxon>
        <taxon>Myxococcota</taxon>
        <taxon>Polyangia</taxon>
        <taxon>Polyangiales</taxon>
        <taxon>Polyangiaceae</taxon>
        <taxon>Chondromyces</taxon>
    </lineage>
</organism>
<dbReference type="KEGG" id="ccro:CMC5_025520"/>
<evidence type="ECO:0000313" key="10">
    <source>
        <dbReference type="EMBL" id="AKT38406.1"/>
    </source>
</evidence>
<name>A0A0K1EBY9_CHOCO</name>
<keyword evidence="11" id="KW-1185">Reference proteome</keyword>
<protein>
    <recommendedName>
        <fullName evidence="12">Cyclic peptide transporter</fullName>
    </recommendedName>
</protein>
<keyword evidence="5 7" id="KW-1133">Transmembrane helix</keyword>
<dbReference type="InterPro" id="IPR036640">
    <property type="entry name" value="ABC1_TM_sf"/>
</dbReference>
<feature type="transmembrane region" description="Helical" evidence="7">
    <location>
        <begin position="251"/>
        <end position="272"/>
    </location>
</feature>
<evidence type="ECO:0008006" key="12">
    <source>
        <dbReference type="Google" id="ProtNLM"/>
    </source>
</evidence>
<dbReference type="OrthoDB" id="9760776at2"/>
<dbReference type="GO" id="GO:0015833">
    <property type="term" value="P:peptide transport"/>
    <property type="evidence" value="ECO:0007669"/>
    <property type="project" value="InterPro"/>
</dbReference>
<evidence type="ECO:0000256" key="7">
    <source>
        <dbReference type="SAM" id="Phobius"/>
    </source>
</evidence>
<dbReference type="GO" id="GO:0005886">
    <property type="term" value="C:plasma membrane"/>
    <property type="evidence" value="ECO:0007669"/>
    <property type="project" value="UniProtKB-SubCell"/>
</dbReference>
<feature type="domain" description="ABC transporter" evidence="8">
    <location>
        <begin position="352"/>
        <end position="566"/>
    </location>
</feature>
<dbReference type="SMART" id="SM00382">
    <property type="entry name" value="AAA"/>
    <property type="match status" value="1"/>
</dbReference>
<dbReference type="STRING" id="52.CMC5_025520"/>
<gene>
    <name evidence="10" type="ORF">CMC5_025520</name>
</gene>
<evidence type="ECO:0000259" key="8">
    <source>
        <dbReference type="PROSITE" id="PS50893"/>
    </source>
</evidence>
<evidence type="ECO:0000256" key="3">
    <source>
        <dbReference type="ARBA" id="ARBA00022741"/>
    </source>
</evidence>
<dbReference type="InterPro" id="IPR005898">
    <property type="entry name" value="Cyc_pep_transpt_SyrD/YojI"/>
</dbReference>
<dbReference type="PANTHER" id="PTHR24221:SF654">
    <property type="entry name" value="ATP-BINDING CASSETTE SUB-FAMILY B MEMBER 6"/>
    <property type="match status" value="1"/>
</dbReference>
<dbReference type="Pfam" id="PF00005">
    <property type="entry name" value="ABC_tran"/>
    <property type="match status" value="1"/>
</dbReference>
<dbReference type="InterPro" id="IPR003593">
    <property type="entry name" value="AAA+_ATPase"/>
</dbReference>
<dbReference type="SUPFAM" id="SSF90123">
    <property type="entry name" value="ABC transporter transmembrane region"/>
    <property type="match status" value="1"/>
</dbReference>
<comment type="subcellular location">
    <subcellularLocation>
        <location evidence="1">Cell membrane</location>
        <topology evidence="1">Multi-pass membrane protein</topology>
    </subcellularLocation>
</comment>
<dbReference type="GO" id="GO:0005524">
    <property type="term" value="F:ATP binding"/>
    <property type="evidence" value="ECO:0007669"/>
    <property type="project" value="UniProtKB-KW"/>
</dbReference>
<keyword evidence="2 7" id="KW-0812">Transmembrane</keyword>
<dbReference type="PROSITE" id="PS50929">
    <property type="entry name" value="ABC_TM1F"/>
    <property type="match status" value="1"/>
</dbReference>